<gene>
    <name evidence="1" type="ORF">PAPOLLO_LOCUS1759</name>
</gene>
<evidence type="ECO:0000313" key="1">
    <source>
        <dbReference type="EMBL" id="CAG4939201.1"/>
    </source>
</evidence>
<accession>A0A8S3W3M3</accession>
<organism evidence="1 2">
    <name type="scientific">Parnassius apollo</name>
    <name type="common">Apollo butterfly</name>
    <name type="synonym">Papilio apollo</name>
    <dbReference type="NCBI Taxonomy" id="110799"/>
    <lineage>
        <taxon>Eukaryota</taxon>
        <taxon>Metazoa</taxon>
        <taxon>Ecdysozoa</taxon>
        <taxon>Arthropoda</taxon>
        <taxon>Hexapoda</taxon>
        <taxon>Insecta</taxon>
        <taxon>Pterygota</taxon>
        <taxon>Neoptera</taxon>
        <taxon>Endopterygota</taxon>
        <taxon>Lepidoptera</taxon>
        <taxon>Glossata</taxon>
        <taxon>Ditrysia</taxon>
        <taxon>Papilionoidea</taxon>
        <taxon>Papilionidae</taxon>
        <taxon>Parnassiinae</taxon>
        <taxon>Parnassini</taxon>
        <taxon>Parnassius</taxon>
        <taxon>Parnassius</taxon>
    </lineage>
</organism>
<dbReference type="Proteomes" id="UP000691718">
    <property type="component" value="Unassembled WGS sequence"/>
</dbReference>
<proteinExistence type="predicted"/>
<evidence type="ECO:0000313" key="2">
    <source>
        <dbReference type="Proteomes" id="UP000691718"/>
    </source>
</evidence>
<dbReference type="PANTHER" id="PTHR19446">
    <property type="entry name" value="REVERSE TRANSCRIPTASES"/>
    <property type="match status" value="1"/>
</dbReference>
<name>A0A8S3W3M3_PARAO</name>
<protein>
    <submittedName>
        <fullName evidence="1">(apollo) hypothetical protein</fullName>
    </submittedName>
</protein>
<dbReference type="OrthoDB" id="6928278at2759"/>
<dbReference type="EMBL" id="CAJQZP010000117">
    <property type="protein sequence ID" value="CAG4939201.1"/>
    <property type="molecule type" value="Genomic_DNA"/>
</dbReference>
<keyword evidence="2" id="KW-1185">Reference proteome</keyword>
<dbReference type="AlphaFoldDB" id="A0A8S3W3M3"/>
<sequence>MKYDKQSILDCNKNIKKLWDKINSLLGNERKSLDDLILSNMRNQGSVKEICDKFADNFLSEVDLIRHTCTEKWLVRDNYVDRPDVCMRWQPVCSGEVKRVINQLDKNKSPGTDLVRMSDLKLVVDKISPVIANIVNLSVKHHRYPNKLKEAIIRPVHKKGDRKFFSNYRPIAILSSIDKIMDECGVGQPLNQWFRDYLASRIFRVKVGDTFSEATEVRCGVPQGSGCGPICYLLYVNSLCDVLQHSSAYMFADDLCTLRAGTNLMETCHHYSKT</sequence>
<comment type="caution">
    <text evidence="1">The sequence shown here is derived from an EMBL/GenBank/DDBJ whole genome shotgun (WGS) entry which is preliminary data.</text>
</comment>
<reference evidence="1" key="1">
    <citation type="submission" date="2021-04" db="EMBL/GenBank/DDBJ databases">
        <authorList>
            <person name="Tunstrom K."/>
        </authorList>
    </citation>
    <scope>NUCLEOTIDE SEQUENCE</scope>
</reference>